<gene>
    <name evidence="2" type="primary">LOC126912871</name>
</gene>
<dbReference type="Proteomes" id="UP000829999">
    <property type="component" value="Chromosome 31"/>
</dbReference>
<accession>A0A9R0EE40</accession>
<dbReference type="OrthoDB" id="7477592at2759"/>
<name>A0A9R0EE40_SPOFR</name>
<dbReference type="AlphaFoldDB" id="A0A9R0EE40"/>
<proteinExistence type="predicted"/>
<keyword evidence="1" id="KW-1185">Reference proteome</keyword>
<reference evidence="2" key="1">
    <citation type="submission" date="2025-08" db="UniProtKB">
        <authorList>
            <consortium name="RefSeq"/>
        </authorList>
    </citation>
    <scope>IDENTIFICATION</scope>
    <source>
        <tissue evidence="2">Whole larval tissue</tissue>
    </source>
</reference>
<evidence type="ECO:0000313" key="1">
    <source>
        <dbReference type="Proteomes" id="UP000829999"/>
    </source>
</evidence>
<sequence length="392" mass="44448">MDEESLIRIIVSAFSGAEITEAKNLLFDSVSTTTRNISRRKNKEQKDIEDIICLFKSTDPDKTPIFVARELQKLPPVTFDHVDVTRLLKDIVLLQSEVRNIKDTYATIQYVEDITTNTEATCNQSRNKDFDVSSKQLSQNVGARKLLRADRASSDVTLNATLQCSSEVAPPPSTAVCAKPIDVSTAHGNPDVNKNTTTNVITNGIKTKFPLHNLVEQKSTFQSNNNIVEQECLFQNVEAHKNNNMNDTTIQVSNMSMAEVVRHGCEWRVGQPDLEWKEVQRRRHKNRQEGVKGKAAIRPDDKFKPAEIKISLFLSNVHKDTSENDIIDYIFAKTKESVSIQKIKMKIEKPYNAYKLIVNKDALSMFLSTEVWPDGVTCRRFRPYRTTVKVGE</sequence>
<dbReference type="RefSeq" id="XP_050563146.1">
    <property type="nucleotide sequence ID" value="XM_050707189.1"/>
</dbReference>
<organism evidence="1 2">
    <name type="scientific">Spodoptera frugiperda</name>
    <name type="common">Fall armyworm</name>
    <dbReference type="NCBI Taxonomy" id="7108"/>
    <lineage>
        <taxon>Eukaryota</taxon>
        <taxon>Metazoa</taxon>
        <taxon>Ecdysozoa</taxon>
        <taxon>Arthropoda</taxon>
        <taxon>Hexapoda</taxon>
        <taxon>Insecta</taxon>
        <taxon>Pterygota</taxon>
        <taxon>Neoptera</taxon>
        <taxon>Endopterygota</taxon>
        <taxon>Lepidoptera</taxon>
        <taxon>Glossata</taxon>
        <taxon>Ditrysia</taxon>
        <taxon>Noctuoidea</taxon>
        <taxon>Noctuidae</taxon>
        <taxon>Amphipyrinae</taxon>
        <taxon>Spodoptera</taxon>
    </lineage>
</organism>
<evidence type="ECO:0000313" key="2">
    <source>
        <dbReference type="RefSeq" id="XP_050563146.1"/>
    </source>
</evidence>
<protein>
    <submittedName>
        <fullName evidence="2">Uncharacterized protein LOC126912871</fullName>
    </submittedName>
</protein>
<dbReference type="GeneID" id="126912871"/>